<dbReference type="GO" id="GO:0022857">
    <property type="term" value="F:transmembrane transporter activity"/>
    <property type="evidence" value="ECO:0007669"/>
    <property type="project" value="UniProtKB-UniRule"/>
</dbReference>
<evidence type="ECO:0000256" key="9">
    <source>
        <dbReference type="RuleBase" id="RU369079"/>
    </source>
</evidence>
<keyword evidence="3" id="KW-1003">Cell membrane</keyword>
<dbReference type="InterPro" id="IPR055348">
    <property type="entry name" value="DctQ"/>
</dbReference>
<evidence type="ECO:0000256" key="3">
    <source>
        <dbReference type="ARBA" id="ARBA00022475"/>
    </source>
</evidence>
<comment type="similarity">
    <text evidence="8 9">Belongs to the TRAP transporter small permease family.</text>
</comment>
<feature type="transmembrane region" description="Helical" evidence="9">
    <location>
        <begin position="134"/>
        <end position="160"/>
    </location>
</feature>
<dbReference type="RefSeq" id="WP_245978282.1">
    <property type="nucleotide sequence ID" value="NZ_AP019700.1"/>
</dbReference>
<evidence type="ECO:0000313" key="12">
    <source>
        <dbReference type="Proteomes" id="UP000278222"/>
    </source>
</evidence>
<dbReference type="EMBL" id="RJKX01000013">
    <property type="protein sequence ID" value="ROP99993.1"/>
    <property type="molecule type" value="Genomic_DNA"/>
</dbReference>
<dbReference type="GO" id="GO:0005886">
    <property type="term" value="C:plasma membrane"/>
    <property type="evidence" value="ECO:0007669"/>
    <property type="project" value="UniProtKB-SubCell"/>
</dbReference>
<evidence type="ECO:0000313" key="11">
    <source>
        <dbReference type="EMBL" id="ROP99993.1"/>
    </source>
</evidence>
<keyword evidence="6 9" id="KW-1133">Transmembrane helix</keyword>
<dbReference type="Proteomes" id="UP000278222">
    <property type="component" value="Unassembled WGS sequence"/>
</dbReference>
<feature type="transmembrane region" description="Helical" evidence="9">
    <location>
        <begin position="54"/>
        <end position="72"/>
    </location>
</feature>
<feature type="transmembrane region" description="Helical" evidence="9">
    <location>
        <begin position="20"/>
        <end position="42"/>
    </location>
</feature>
<name>A0A3N1LXR9_9PROT</name>
<accession>A0A3N1LXR9</accession>
<comment type="subcellular location">
    <subcellularLocation>
        <location evidence="1 9">Cell inner membrane</location>
        <topology evidence="1 9">Multi-pass membrane protein</topology>
    </subcellularLocation>
</comment>
<keyword evidence="4 9" id="KW-0997">Cell inner membrane</keyword>
<dbReference type="PANTHER" id="PTHR35011">
    <property type="entry name" value="2,3-DIKETO-L-GULONATE TRAP TRANSPORTER SMALL PERMEASE PROTEIN YIAM"/>
    <property type="match status" value="1"/>
</dbReference>
<organism evidence="11 12">
    <name type="scientific">Stella humosa</name>
    <dbReference type="NCBI Taxonomy" id="94"/>
    <lineage>
        <taxon>Bacteria</taxon>
        <taxon>Pseudomonadati</taxon>
        <taxon>Pseudomonadota</taxon>
        <taxon>Alphaproteobacteria</taxon>
        <taxon>Rhodospirillales</taxon>
        <taxon>Stellaceae</taxon>
        <taxon>Stella</taxon>
    </lineage>
</organism>
<reference evidence="11 12" key="1">
    <citation type="submission" date="2018-11" db="EMBL/GenBank/DDBJ databases">
        <title>Genomic Encyclopedia of Type Strains, Phase IV (KMG-IV): sequencing the most valuable type-strain genomes for metagenomic binning, comparative biology and taxonomic classification.</title>
        <authorList>
            <person name="Goeker M."/>
        </authorList>
    </citation>
    <scope>NUCLEOTIDE SEQUENCE [LARGE SCALE GENOMIC DNA]</scope>
    <source>
        <strain evidence="11 12">DSM 5900</strain>
    </source>
</reference>
<evidence type="ECO:0000256" key="6">
    <source>
        <dbReference type="ARBA" id="ARBA00022989"/>
    </source>
</evidence>
<dbReference type="Pfam" id="PF04290">
    <property type="entry name" value="DctQ"/>
    <property type="match status" value="1"/>
</dbReference>
<dbReference type="GO" id="GO:0015740">
    <property type="term" value="P:C4-dicarboxylate transport"/>
    <property type="evidence" value="ECO:0007669"/>
    <property type="project" value="TreeGrafter"/>
</dbReference>
<sequence>MTAIHGLLEALSRTAGRATIFLVIAMTVVMTVCLILQVLFRYALGQALSWSEELALLMFTWTVLLAGSLGVREGFHVALTLLPDRLGPGGQRWLERLILVLVTVFGFYLAVSGWEFYDGTTGQLSAAVGYPIELLHSAALVSGALVVLHGLTRLVASFVLPPAPEARP</sequence>
<feature type="transmembrane region" description="Helical" evidence="9">
    <location>
        <begin position="93"/>
        <end position="114"/>
    </location>
</feature>
<comment type="caution">
    <text evidence="11">The sequence shown here is derived from an EMBL/GenBank/DDBJ whole genome shotgun (WGS) entry which is preliminary data.</text>
</comment>
<keyword evidence="2 9" id="KW-0813">Transport</keyword>
<evidence type="ECO:0000256" key="1">
    <source>
        <dbReference type="ARBA" id="ARBA00004429"/>
    </source>
</evidence>
<proteinExistence type="inferred from homology"/>
<feature type="domain" description="Tripartite ATP-independent periplasmic transporters DctQ component" evidence="10">
    <location>
        <begin position="30"/>
        <end position="157"/>
    </location>
</feature>
<evidence type="ECO:0000256" key="2">
    <source>
        <dbReference type="ARBA" id="ARBA00022448"/>
    </source>
</evidence>
<evidence type="ECO:0000256" key="4">
    <source>
        <dbReference type="ARBA" id="ARBA00022519"/>
    </source>
</evidence>
<evidence type="ECO:0000256" key="8">
    <source>
        <dbReference type="ARBA" id="ARBA00038436"/>
    </source>
</evidence>
<evidence type="ECO:0000259" key="10">
    <source>
        <dbReference type="Pfam" id="PF04290"/>
    </source>
</evidence>
<keyword evidence="5 9" id="KW-0812">Transmembrane</keyword>
<comment type="function">
    <text evidence="9">Part of the tripartite ATP-independent periplasmic (TRAP) transport system.</text>
</comment>
<evidence type="ECO:0000256" key="5">
    <source>
        <dbReference type="ARBA" id="ARBA00022692"/>
    </source>
</evidence>
<dbReference type="InterPro" id="IPR007387">
    <property type="entry name" value="TRAP_DctQ"/>
</dbReference>
<evidence type="ECO:0000256" key="7">
    <source>
        <dbReference type="ARBA" id="ARBA00023136"/>
    </source>
</evidence>
<comment type="subunit">
    <text evidence="9">The complex comprises the extracytoplasmic solute receptor protein and the two transmembrane proteins.</text>
</comment>
<dbReference type="AlphaFoldDB" id="A0A3N1LXR9"/>
<gene>
    <name evidence="11" type="ORF">EDC65_1789</name>
</gene>
<protein>
    <recommendedName>
        <fullName evidence="9">TRAP transporter small permease protein</fullName>
    </recommendedName>
</protein>
<dbReference type="PANTHER" id="PTHR35011:SF2">
    <property type="entry name" value="2,3-DIKETO-L-GULONATE TRAP TRANSPORTER SMALL PERMEASE PROTEIN YIAM"/>
    <property type="match status" value="1"/>
</dbReference>
<keyword evidence="7 9" id="KW-0472">Membrane</keyword>
<keyword evidence="12" id="KW-1185">Reference proteome</keyword>